<sequence length="652" mass="74880">MEKKLCESVQKVDQITELKRKWNLSVSTALTTHSDSDDDIWKEYKEDMHRFGVPKNDIQTFSSALRAYIISLHRKGLLDEVEPSERNIDRQSGPYSMPKSTPKKDPETYKKEEIAIKNAYQSYLQNQNQKISALAREFNAPYRRLVARIHGKKSYHDRFATNSLLSEAEERAVKAWIEQLDTIGTPPTNRMITGCANAILARANPHLDPPPTVGPNWVYGFLKRLPDDYERVEQKPIDPKRLSAQDLGVLQTWFDRLKIQLDTKKITPSNIWNFDETGFRVGQGKGETVVTRFGQSRTRIASASSRESLTLIECVSASGKVIPPLIILAAKNHLEEWYQHLKDEDYLIAYSKAGYSNSELIFEWIHHFAITTKKYAGNSWRMLFMDNFEAHITYDLYEYCISKKILVYTFPPNTTHILQPLDGVPFQNYKHFHGVEVNNQARAGGVVFDKYDFLYNLPTVRNQTFTSKIIRAGFRDRGLVPYNPEIVFEKIGAQEIIDTIPILQIWNGDEPDIPSSPTTQSMSPPLDAYKFSRHVKKIEKDLDEIKEKIKDITPNLERRVQRIMKSSLVNAHLQAQSKAHINQLLDLNRRKAKAKSRRQILNIGGVLSVRDANKRIDARKAEEIKKKKEDGGARSETADQTGKRNRFTNCSI</sequence>
<dbReference type="PROSITE" id="PS51253">
    <property type="entry name" value="HTH_CENPB"/>
    <property type="match status" value="1"/>
</dbReference>
<dbReference type="InterPro" id="IPR004875">
    <property type="entry name" value="DDE_SF_endonuclease_dom"/>
</dbReference>
<feature type="region of interest" description="Disordered" evidence="2">
    <location>
        <begin position="82"/>
        <end position="108"/>
    </location>
</feature>
<dbReference type="PANTHER" id="PTHR19303">
    <property type="entry name" value="TRANSPOSON"/>
    <property type="match status" value="1"/>
</dbReference>
<feature type="region of interest" description="Disordered" evidence="2">
    <location>
        <begin position="622"/>
        <end position="652"/>
    </location>
</feature>
<dbReference type="PANTHER" id="PTHR19303:SF74">
    <property type="entry name" value="POGO TRANSPOSABLE ELEMENT WITH KRAB DOMAIN"/>
    <property type="match status" value="1"/>
</dbReference>
<dbReference type="Pfam" id="PF03184">
    <property type="entry name" value="DDE_1"/>
    <property type="match status" value="1"/>
</dbReference>
<dbReference type="VEuPathDB" id="FungiDB:TSTA_095750"/>
<keyword evidence="5" id="KW-1185">Reference proteome</keyword>
<dbReference type="GeneID" id="8105886"/>
<protein>
    <recommendedName>
        <fullName evidence="3">HTH CENPB-type domain-containing protein</fullName>
    </recommendedName>
</protein>
<dbReference type="AlphaFoldDB" id="B8M3F4"/>
<reference evidence="5" key="1">
    <citation type="journal article" date="2015" name="Genome Announc.">
        <title>Genome sequence of the AIDS-associated pathogen Penicillium marneffei (ATCC18224) and its near taxonomic relative Talaromyces stipitatus (ATCC10500).</title>
        <authorList>
            <person name="Nierman W.C."/>
            <person name="Fedorova-Abrams N.D."/>
            <person name="Andrianopoulos A."/>
        </authorList>
    </citation>
    <scope>NUCLEOTIDE SEQUENCE [LARGE SCALE GENOMIC DNA]</scope>
    <source>
        <strain evidence="5">ATCC 10500 / CBS 375.48 / QM 6759 / NRRL 1006</strain>
    </source>
</reference>
<organism evidence="4 5">
    <name type="scientific">Talaromyces stipitatus (strain ATCC 10500 / CBS 375.48 / QM 6759 / NRRL 1006)</name>
    <name type="common">Penicillium stipitatum</name>
    <dbReference type="NCBI Taxonomy" id="441959"/>
    <lineage>
        <taxon>Eukaryota</taxon>
        <taxon>Fungi</taxon>
        <taxon>Dikarya</taxon>
        <taxon>Ascomycota</taxon>
        <taxon>Pezizomycotina</taxon>
        <taxon>Eurotiomycetes</taxon>
        <taxon>Eurotiomycetidae</taxon>
        <taxon>Eurotiales</taxon>
        <taxon>Trichocomaceae</taxon>
        <taxon>Talaromyces</taxon>
        <taxon>Talaromyces sect. Talaromyces</taxon>
    </lineage>
</organism>
<dbReference type="Pfam" id="PF03221">
    <property type="entry name" value="HTH_Tnp_Tc5"/>
    <property type="match status" value="1"/>
</dbReference>
<dbReference type="Proteomes" id="UP000001745">
    <property type="component" value="Unassembled WGS sequence"/>
</dbReference>
<accession>B8M3F4</accession>
<dbReference type="GO" id="GO:0005634">
    <property type="term" value="C:nucleus"/>
    <property type="evidence" value="ECO:0007669"/>
    <property type="project" value="TreeGrafter"/>
</dbReference>
<name>B8M3F4_TALSN</name>
<dbReference type="InterPro" id="IPR006600">
    <property type="entry name" value="HTH_CenpB_DNA-bd_dom"/>
</dbReference>
<evidence type="ECO:0000256" key="1">
    <source>
        <dbReference type="ARBA" id="ARBA00023125"/>
    </source>
</evidence>
<dbReference type="InParanoid" id="B8M3F4"/>
<gene>
    <name evidence="4" type="ORF">TSTA_095750</name>
</gene>
<dbReference type="EMBL" id="EQ962653">
    <property type="protein sequence ID" value="EED22326.1"/>
    <property type="molecule type" value="Genomic_DNA"/>
</dbReference>
<proteinExistence type="predicted"/>
<evidence type="ECO:0000259" key="3">
    <source>
        <dbReference type="PROSITE" id="PS51253"/>
    </source>
</evidence>
<keyword evidence="1" id="KW-0238">DNA-binding</keyword>
<dbReference type="eggNOG" id="KOG3105">
    <property type="taxonomic scope" value="Eukaryota"/>
</dbReference>
<dbReference type="PhylomeDB" id="B8M3F4"/>
<dbReference type="InterPro" id="IPR050863">
    <property type="entry name" value="CenT-Element_Derived"/>
</dbReference>
<evidence type="ECO:0000256" key="2">
    <source>
        <dbReference type="SAM" id="MobiDB-lite"/>
    </source>
</evidence>
<feature type="compositionally biased region" description="Basic and acidic residues" evidence="2">
    <location>
        <begin position="622"/>
        <end position="637"/>
    </location>
</feature>
<feature type="domain" description="HTH CENPB-type" evidence="3">
    <location>
        <begin position="157"/>
        <end position="231"/>
    </location>
</feature>
<dbReference type="GO" id="GO:0003677">
    <property type="term" value="F:DNA binding"/>
    <property type="evidence" value="ECO:0007669"/>
    <property type="project" value="UniProtKB-KW"/>
</dbReference>
<dbReference type="OrthoDB" id="4230268at2759"/>
<evidence type="ECO:0000313" key="4">
    <source>
        <dbReference type="EMBL" id="EED22326.1"/>
    </source>
</evidence>
<dbReference type="OMA" id="SELIFEW"/>
<dbReference type="RefSeq" id="XP_002479289.1">
    <property type="nucleotide sequence ID" value="XM_002479244.1"/>
</dbReference>
<dbReference type="HOGENOM" id="CLU_013929_14_1_1"/>
<evidence type="ECO:0000313" key="5">
    <source>
        <dbReference type="Proteomes" id="UP000001745"/>
    </source>
</evidence>